<dbReference type="STRING" id="373668.SAMN05421786_11710"/>
<protein>
    <submittedName>
        <fullName evidence="1">Uncharacterized protein</fullName>
    </submittedName>
</protein>
<keyword evidence="2" id="KW-1185">Reference proteome</keyword>
<dbReference type="OrthoDB" id="666171at2"/>
<dbReference type="EMBL" id="FTOL01000017">
    <property type="protein sequence ID" value="SIT26006.1"/>
    <property type="molecule type" value="Genomic_DNA"/>
</dbReference>
<dbReference type="Proteomes" id="UP000186744">
    <property type="component" value="Unassembled WGS sequence"/>
</dbReference>
<name>A0A1N7QT89_9FLAO</name>
<reference evidence="2" key="1">
    <citation type="submission" date="2017-01" db="EMBL/GenBank/DDBJ databases">
        <authorList>
            <person name="Varghese N."/>
            <person name="Submissions S."/>
        </authorList>
    </citation>
    <scope>NUCLEOTIDE SEQUENCE [LARGE SCALE GENOMIC DNA]</scope>
    <source>
        <strain evidence="2">DSM 18017</strain>
    </source>
</reference>
<dbReference type="RefSeq" id="WP_076554291.1">
    <property type="nucleotide sequence ID" value="NZ_FTOL01000017.1"/>
</dbReference>
<evidence type="ECO:0000313" key="1">
    <source>
        <dbReference type="EMBL" id="SIT26006.1"/>
    </source>
</evidence>
<organism evidence="1 2">
    <name type="scientific">Chryseobacterium ureilyticum</name>
    <dbReference type="NCBI Taxonomy" id="373668"/>
    <lineage>
        <taxon>Bacteria</taxon>
        <taxon>Pseudomonadati</taxon>
        <taxon>Bacteroidota</taxon>
        <taxon>Flavobacteriia</taxon>
        <taxon>Flavobacteriales</taxon>
        <taxon>Weeksellaceae</taxon>
        <taxon>Chryseobacterium group</taxon>
        <taxon>Chryseobacterium</taxon>
    </lineage>
</organism>
<accession>A0A1N7QT89</accession>
<evidence type="ECO:0000313" key="2">
    <source>
        <dbReference type="Proteomes" id="UP000186744"/>
    </source>
</evidence>
<dbReference type="AlphaFoldDB" id="A0A1N7QT89"/>
<sequence>MYTEIEQQSCLDIDWFFTGNNEIAFVASAGGKLPETIAELGEKNGILSSYFRNLPEMSDVIINPELKTILSNVNETYLSDFINMAKKGIYAFDKTVLNNFLDSNYHLVASPKTPLKLKDLSPDVIEVIVKAQFNNELKDMKQIDVFKFNE</sequence>
<proteinExistence type="predicted"/>
<gene>
    <name evidence="1" type="ORF">SAMN05421786_11710</name>
</gene>